<dbReference type="Proteomes" id="UP000297348">
    <property type="component" value="Unassembled WGS sequence"/>
</dbReference>
<evidence type="ECO:0000313" key="3">
    <source>
        <dbReference type="Proteomes" id="UP000297348"/>
    </source>
</evidence>
<dbReference type="PANTHER" id="PTHR40396:SF1">
    <property type="entry name" value="ATPASE AAA-TYPE CORE DOMAIN-CONTAINING PROTEIN"/>
    <property type="match status" value="1"/>
</dbReference>
<comment type="caution">
    <text evidence="2">The sequence shown here is derived from an EMBL/GenBank/DDBJ whole genome shotgun (WGS) entry which is preliminary data.</text>
</comment>
<dbReference type="PANTHER" id="PTHR40396">
    <property type="entry name" value="ATPASE-LIKE PROTEIN"/>
    <property type="match status" value="1"/>
</dbReference>
<dbReference type="InterPro" id="IPR003959">
    <property type="entry name" value="ATPase_AAA_core"/>
</dbReference>
<dbReference type="GO" id="GO:0016887">
    <property type="term" value="F:ATP hydrolysis activity"/>
    <property type="evidence" value="ECO:0007669"/>
    <property type="project" value="InterPro"/>
</dbReference>
<name>A0A4Z0J5T1_9LACO</name>
<sequence>MLIDFTMENFKSFKTETTLSAEVGERLSKYKRTNTLDIGRTAVLKSLLIFGANGAGKSNLLAGIKTMQQMVLNNPAKATDALPATPFLLDADSGNAETRFAVDFKQGNAEYRYEFSYDQKTIQHEALIKVHGNRETVYFERVGQKFLTLPSALTEVAERTKANTLFLFMAQQNNDAAAIAVMTWFAEDLVFVADFDEAEIPEELAVLVRNKRVKQQLLRFLHFADFNIVDSDLLEGDRPQLLMGHKVYDTDGQYTGKDKKMTLTSESRGTRQLLLMALSMINAKLTGDGKTLLVDGFGDSLHLALSQALVKIFNFAANQNQVILTTHDLPLLDSALRVDQIYLVEKGFQGISELRSIFDFRDSRNTSRQGISYMKRYIEGRFGATPIIDADGMLTSLMDL</sequence>
<dbReference type="SUPFAM" id="SSF52540">
    <property type="entry name" value="P-loop containing nucleoside triphosphate hydrolases"/>
    <property type="match status" value="1"/>
</dbReference>
<dbReference type="GO" id="GO:0005524">
    <property type="term" value="F:ATP binding"/>
    <property type="evidence" value="ECO:0007669"/>
    <property type="project" value="UniProtKB-KW"/>
</dbReference>
<dbReference type="EMBL" id="RKLX01000022">
    <property type="protein sequence ID" value="TGD17813.1"/>
    <property type="molecule type" value="Genomic_DNA"/>
</dbReference>
<reference evidence="2 3" key="1">
    <citation type="submission" date="2018-10" db="EMBL/GenBank/DDBJ databases">
        <title>Lactobacillus sp. R7 and Lactobacillus sp. R19 isolated from fermented mustard green product of Taiwan.</title>
        <authorList>
            <person name="Lin S.-T."/>
        </authorList>
    </citation>
    <scope>NUCLEOTIDE SEQUENCE [LARGE SCALE GENOMIC DNA]</scope>
    <source>
        <strain evidence="2 3">BCRC 81129</strain>
    </source>
</reference>
<keyword evidence="3" id="KW-1185">Reference proteome</keyword>
<evidence type="ECO:0000259" key="1">
    <source>
        <dbReference type="Pfam" id="PF13304"/>
    </source>
</evidence>
<evidence type="ECO:0000313" key="2">
    <source>
        <dbReference type="EMBL" id="TGD17813.1"/>
    </source>
</evidence>
<dbReference type="Pfam" id="PF13304">
    <property type="entry name" value="AAA_21"/>
    <property type="match status" value="1"/>
</dbReference>
<gene>
    <name evidence="2" type="ORF">EGT51_10985</name>
</gene>
<dbReference type="InterPro" id="IPR027417">
    <property type="entry name" value="P-loop_NTPase"/>
</dbReference>
<dbReference type="AlphaFoldDB" id="A0A4Z0J5T1"/>
<proteinExistence type="predicted"/>
<dbReference type="OrthoDB" id="9809324at2"/>
<protein>
    <submittedName>
        <fullName evidence="2">ATP-binding protein</fullName>
    </submittedName>
</protein>
<accession>A0A4Z0J5T1</accession>
<feature type="domain" description="ATPase AAA-type core" evidence="1">
    <location>
        <begin position="49"/>
        <end position="332"/>
    </location>
</feature>
<keyword evidence="2" id="KW-0067">ATP-binding</keyword>
<dbReference type="Gene3D" id="3.40.50.300">
    <property type="entry name" value="P-loop containing nucleotide triphosphate hydrolases"/>
    <property type="match status" value="1"/>
</dbReference>
<organism evidence="2 3">
    <name type="scientific">Levilactobacillus suantsaiihabitans</name>
    <dbReference type="NCBI Taxonomy" id="2487722"/>
    <lineage>
        <taxon>Bacteria</taxon>
        <taxon>Bacillati</taxon>
        <taxon>Bacillota</taxon>
        <taxon>Bacilli</taxon>
        <taxon>Lactobacillales</taxon>
        <taxon>Lactobacillaceae</taxon>
        <taxon>Levilactobacillus</taxon>
    </lineage>
</organism>
<keyword evidence="2" id="KW-0547">Nucleotide-binding</keyword>